<dbReference type="InterPro" id="IPR050529">
    <property type="entry name" value="CYP450_sterol_14alpha_dmase"/>
</dbReference>
<evidence type="ECO:0000256" key="4">
    <source>
        <dbReference type="ARBA" id="ARBA00023004"/>
    </source>
</evidence>
<gene>
    <name evidence="7" type="primary">mox10</name>
    <name evidence="7" type="ORF">SERLADRAFT_416665</name>
</gene>
<keyword evidence="2 5" id="KW-0349">Heme</keyword>
<dbReference type="InterPro" id="IPR001128">
    <property type="entry name" value="Cyt_P450"/>
</dbReference>
<evidence type="ECO:0000256" key="1">
    <source>
        <dbReference type="ARBA" id="ARBA00010617"/>
    </source>
</evidence>
<dbReference type="CDD" id="cd00302">
    <property type="entry name" value="cytochrome_P450"/>
    <property type="match status" value="1"/>
</dbReference>
<keyword evidence="6" id="KW-0812">Transmembrane</keyword>
<dbReference type="InterPro" id="IPR036396">
    <property type="entry name" value="Cyt_P450_sf"/>
</dbReference>
<evidence type="ECO:0000313" key="7">
    <source>
        <dbReference type="EMBL" id="EGO23282.1"/>
    </source>
</evidence>
<dbReference type="Gene3D" id="1.10.630.10">
    <property type="entry name" value="Cytochrome P450"/>
    <property type="match status" value="1"/>
</dbReference>
<dbReference type="Pfam" id="PF00067">
    <property type="entry name" value="p450"/>
    <property type="match status" value="1"/>
</dbReference>
<evidence type="ECO:0000256" key="5">
    <source>
        <dbReference type="PIRSR" id="PIRSR602401-1"/>
    </source>
</evidence>
<dbReference type="GO" id="GO:0005506">
    <property type="term" value="F:iron ion binding"/>
    <property type="evidence" value="ECO:0007669"/>
    <property type="project" value="InterPro"/>
</dbReference>
<dbReference type="EMBL" id="GL945436">
    <property type="protein sequence ID" value="EGO23282.1"/>
    <property type="molecule type" value="Genomic_DNA"/>
</dbReference>
<accession>F8P2A4</accession>
<dbReference type="InterPro" id="IPR002401">
    <property type="entry name" value="Cyt_P450_E_grp-I"/>
</dbReference>
<keyword evidence="6" id="KW-0472">Membrane</keyword>
<dbReference type="OrthoDB" id="1055148at2759"/>
<dbReference type="Proteomes" id="UP000008064">
    <property type="component" value="Unassembled WGS sequence"/>
</dbReference>
<sequence>MSDFIALPFAPDVGLLKLTWTSAVVSAGVLAILYSQSKKDGFNYLPGFPFVGAWSFFTKRAEFLDVAITANRSGKTSKFNLRNHNIIIATNEDGRKVFYGTRGLSVSDGYAALWGTAPSLNEALGEVESTAKQSNFFMKRLQPLLHRDRLHRLIPELFSDLNVHLESWPQSGHMDPFTHVWNVIFHLTNRALGARELADDLSTVKELATLYWSAEQDPSPSSVLLPWIPSRTKQQRMEAMGTLYTTFADTINKRISEGRSENDAVQFMLDQDDTVEEIAPFIMQAIFTGTITTGILVCWILIYLHTYPEWDAKIRQELEALLNEYSPDATLPMYARFSQVPVEAWEGSTPVLEAVITETNRMVISGSNMRRNMGEDIEVNGLKVKQGEFMLYPMGSLHHDADHYPDPLRWDPSRWADPTRLERERSQWSFLGWGVGLHPCLGMRIAKLDLKLAVSLFIQLFEYSRVDKNGNPSKDIPVPNLNDLHRVAPKGEGRYFQYKRRPSTVKTAMLQ</sequence>
<dbReference type="PANTHER" id="PTHR24304:SF2">
    <property type="entry name" value="24-HYDROXYCHOLESTEROL 7-ALPHA-HYDROXYLASE"/>
    <property type="match status" value="1"/>
</dbReference>
<comment type="cofactor">
    <cofactor evidence="5">
        <name>heme</name>
        <dbReference type="ChEBI" id="CHEBI:30413"/>
    </cofactor>
</comment>
<comment type="similarity">
    <text evidence="1">Belongs to the cytochrome P450 family.</text>
</comment>
<keyword evidence="3 5" id="KW-0479">Metal-binding</keyword>
<dbReference type="GO" id="GO:0004497">
    <property type="term" value="F:monooxygenase activity"/>
    <property type="evidence" value="ECO:0007669"/>
    <property type="project" value="UniProtKB-KW"/>
</dbReference>
<keyword evidence="4 5" id="KW-0408">Iron</keyword>
<dbReference type="KEGG" id="sla:SERLADRAFT_416665"/>
<feature type="transmembrane region" description="Helical" evidence="6">
    <location>
        <begin position="281"/>
        <end position="304"/>
    </location>
</feature>
<evidence type="ECO:0000256" key="2">
    <source>
        <dbReference type="ARBA" id="ARBA00022617"/>
    </source>
</evidence>
<dbReference type="RefSeq" id="XP_007320522.1">
    <property type="nucleotide sequence ID" value="XM_007320460.1"/>
</dbReference>
<dbReference type="AlphaFoldDB" id="F8P2A4"/>
<dbReference type="GO" id="GO:0016705">
    <property type="term" value="F:oxidoreductase activity, acting on paired donors, with incorporation or reduction of molecular oxygen"/>
    <property type="evidence" value="ECO:0007669"/>
    <property type="project" value="InterPro"/>
</dbReference>
<feature type="binding site" description="axial binding residue" evidence="5">
    <location>
        <position position="440"/>
    </location>
    <ligand>
        <name>heme</name>
        <dbReference type="ChEBI" id="CHEBI:30413"/>
    </ligand>
    <ligandPart>
        <name>Fe</name>
        <dbReference type="ChEBI" id="CHEBI:18248"/>
    </ligandPart>
</feature>
<reference evidence="7" key="1">
    <citation type="submission" date="2011-04" db="EMBL/GenBank/DDBJ databases">
        <title>Evolution of plant cell wall degrading machinery underlies the functional diversity of forest fungi.</title>
        <authorList>
            <consortium name="US DOE Joint Genome Institute (JGI-PGF)"/>
            <person name="Eastwood D.C."/>
            <person name="Floudas D."/>
            <person name="Binder M."/>
            <person name="Majcherczyk A."/>
            <person name="Schneider P."/>
            <person name="Aerts A."/>
            <person name="Asiegbu F.O."/>
            <person name="Baker S.E."/>
            <person name="Barry K."/>
            <person name="Bendiksby M."/>
            <person name="Blumentritt M."/>
            <person name="Coutinho P.M."/>
            <person name="Cullen D."/>
            <person name="Cullen D."/>
            <person name="Gathman A."/>
            <person name="Goodell B."/>
            <person name="Henrissat B."/>
            <person name="Ihrmark K."/>
            <person name="Kauserud H."/>
            <person name="Kohler A."/>
            <person name="LaButti K."/>
            <person name="Lapidus A."/>
            <person name="Lavin J.L."/>
            <person name="Lee Y.-H."/>
            <person name="Lindquist E."/>
            <person name="Lilly W."/>
            <person name="Lucas S."/>
            <person name="Morin E."/>
            <person name="Murat C."/>
            <person name="Oguiza J.A."/>
            <person name="Park J."/>
            <person name="Pisabarro A.G."/>
            <person name="Riley R."/>
            <person name="Rosling A."/>
            <person name="Salamov A."/>
            <person name="Schmidt O."/>
            <person name="Schmutz J."/>
            <person name="Skrede I."/>
            <person name="Stenlid J."/>
            <person name="Wiebenga A."/>
            <person name="Xie X."/>
            <person name="Kues U."/>
            <person name="Hibbett D.S."/>
            <person name="Hoffmeister D."/>
            <person name="Hogberg N."/>
            <person name="Martin F."/>
            <person name="Grigoriev I.V."/>
            <person name="Watkinson S.C."/>
        </authorList>
    </citation>
    <scope>NUCLEOTIDE SEQUENCE</scope>
    <source>
        <strain evidence="7">S7.9</strain>
    </source>
</reference>
<evidence type="ECO:0000256" key="3">
    <source>
        <dbReference type="ARBA" id="ARBA00022723"/>
    </source>
</evidence>
<proteinExistence type="inferred from homology"/>
<dbReference type="PRINTS" id="PR00463">
    <property type="entry name" value="EP450I"/>
</dbReference>
<dbReference type="HOGENOM" id="CLU_033574_2_0_1"/>
<dbReference type="GeneID" id="18813511"/>
<protein>
    <submittedName>
        <fullName evidence="7">Putative monooxygenase</fullName>
    </submittedName>
</protein>
<organism>
    <name type="scientific">Serpula lacrymans var. lacrymans (strain S7.9)</name>
    <name type="common">Dry rot fungus</name>
    <dbReference type="NCBI Taxonomy" id="578457"/>
    <lineage>
        <taxon>Eukaryota</taxon>
        <taxon>Fungi</taxon>
        <taxon>Dikarya</taxon>
        <taxon>Basidiomycota</taxon>
        <taxon>Agaricomycotina</taxon>
        <taxon>Agaricomycetes</taxon>
        <taxon>Agaricomycetidae</taxon>
        <taxon>Boletales</taxon>
        <taxon>Coniophorineae</taxon>
        <taxon>Serpulaceae</taxon>
        <taxon>Serpula</taxon>
    </lineage>
</organism>
<keyword evidence="6" id="KW-1133">Transmembrane helix</keyword>
<dbReference type="GO" id="GO:0020037">
    <property type="term" value="F:heme binding"/>
    <property type="evidence" value="ECO:0007669"/>
    <property type="project" value="InterPro"/>
</dbReference>
<evidence type="ECO:0000256" key="6">
    <source>
        <dbReference type="SAM" id="Phobius"/>
    </source>
</evidence>
<keyword evidence="7" id="KW-0560">Oxidoreductase</keyword>
<dbReference type="PANTHER" id="PTHR24304">
    <property type="entry name" value="CYTOCHROME P450 FAMILY 7"/>
    <property type="match status" value="1"/>
</dbReference>
<dbReference type="SUPFAM" id="SSF48264">
    <property type="entry name" value="Cytochrome P450"/>
    <property type="match status" value="1"/>
</dbReference>
<keyword evidence="7" id="KW-0503">Monooxygenase</keyword>
<name>F8P2A4_SERL9</name>